<evidence type="ECO:0000259" key="7">
    <source>
        <dbReference type="PROSITE" id="PS50048"/>
    </source>
</evidence>
<proteinExistence type="predicted"/>
<evidence type="ECO:0000313" key="9">
    <source>
        <dbReference type="Proteomes" id="UP001489902"/>
    </source>
</evidence>
<gene>
    <name evidence="8" type="ORF">QYS62_003064</name>
</gene>
<keyword evidence="5" id="KW-0539">Nucleus</keyword>
<evidence type="ECO:0000256" key="1">
    <source>
        <dbReference type="ARBA" id="ARBA00022723"/>
    </source>
</evidence>
<dbReference type="SMART" id="SM00066">
    <property type="entry name" value="GAL4"/>
    <property type="match status" value="1"/>
</dbReference>
<dbReference type="CDD" id="cd00067">
    <property type="entry name" value="GAL4"/>
    <property type="match status" value="1"/>
</dbReference>
<evidence type="ECO:0000256" key="4">
    <source>
        <dbReference type="ARBA" id="ARBA00023163"/>
    </source>
</evidence>
<keyword evidence="1" id="KW-0479">Metal-binding</keyword>
<keyword evidence="4" id="KW-0804">Transcription</keyword>
<evidence type="ECO:0000256" key="6">
    <source>
        <dbReference type="SAM" id="MobiDB-lite"/>
    </source>
</evidence>
<dbReference type="CDD" id="cd12148">
    <property type="entry name" value="fungal_TF_MHR"/>
    <property type="match status" value="1"/>
</dbReference>
<feature type="compositionally biased region" description="Polar residues" evidence="6">
    <location>
        <begin position="180"/>
        <end position="191"/>
    </location>
</feature>
<reference evidence="8 9" key="1">
    <citation type="submission" date="2024-04" db="EMBL/GenBank/DDBJ databases">
        <title>Complete genome sequence of Fusarium acuminatum.</title>
        <authorList>
            <person name="Lan B."/>
        </authorList>
    </citation>
    <scope>NUCLEOTIDE SEQUENCE [LARGE SCALE GENOMIC DNA]</scope>
    <source>
        <strain evidence="8">1A</strain>
    </source>
</reference>
<organism evidence="8 9">
    <name type="scientific">Fusarium acuminatum</name>
    <dbReference type="NCBI Taxonomy" id="5515"/>
    <lineage>
        <taxon>Eukaryota</taxon>
        <taxon>Fungi</taxon>
        <taxon>Dikarya</taxon>
        <taxon>Ascomycota</taxon>
        <taxon>Pezizomycotina</taxon>
        <taxon>Sordariomycetes</taxon>
        <taxon>Hypocreomycetidae</taxon>
        <taxon>Hypocreales</taxon>
        <taxon>Nectriaceae</taxon>
        <taxon>Fusarium</taxon>
        <taxon>Fusarium tricinctum species complex</taxon>
    </lineage>
</organism>
<dbReference type="InterPro" id="IPR036864">
    <property type="entry name" value="Zn2-C6_fun-type_DNA-bd_sf"/>
</dbReference>
<evidence type="ECO:0000256" key="3">
    <source>
        <dbReference type="ARBA" id="ARBA00023015"/>
    </source>
</evidence>
<keyword evidence="2" id="KW-0862">Zinc</keyword>
<evidence type="ECO:0000256" key="2">
    <source>
        <dbReference type="ARBA" id="ARBA00022833"/>
    </source>
</evidence>
<protein>
    <recommendedName>
        <fullName evidence="7">Zn(2)-C6 fungal-type domain-containing protein</fullName>
    </recommendedName>
</protein>
<dbReference type="PROSITE" id="PS00463">
    <property type="entry name" value="ZN2_CY6_FUNGAL_1"/>
    <property type="match status" value="1"/>
</dbReference>
<sequence>MTYVAQACAQCAKSKQRCDGELPCSRCTSKLLECSYATSRNRRASKSTQSSVVNHGKPLECSISDQALPNENVTVPPYLVNQTQVSPPQVGDLDLSEVGMATSLCWSFSGMESMTNPLPQPSLAPEYNLGSFFDTHGSYQGFGFNHIGAFWGLQGHHSSEDEILTLSSPSGLFVSLPAANSGNVDSTENMPTPTPSEPAVSRLETDAPAPSFTQTLKSQSFSNDKSNDANVPTINEPICQESDAWRAEDYCHVPRLTEGVYEEMTNYFARYNRNDEYWTTFTSSDFPPITHINTFVQVYFEEFHCLLPFLHKPTFAPTKDKWILSLSVAAIGCIFSRTIKSETTFLYLQEFLRRAINVQAESVRNSLPDISFVQAVLLNQVGMMFSTHMSFAESVPTTMALIETLCRRMACYTKFDDVGRPLEAEKPCHESWADWIKKESLRRLFYSVWVRKLIDE</sequence>
<dbReference type="InterPro" id="IPR001138">
    <property type="entry name" value="Zn2Cys6_DnaBD"/>
</dbReference>
<dbReference type="EMBL" id="CP151260">
    <property type="protein sequence ID" value="WZH42096.1"/>
    <property type="molecule type" value="Genomic_DNA"/>
</dbReference>
<dbReference type="Pfam" id="PF00172">
    <property type="entry name" value="Zn_clus"/>
    <property type="match status" value="1"/>
</dbReference>
<evidence type="ECO:0000256" key="5">
    <source>
        <dbReference type="ARBA" id="ARBA00023242"/>
    </source>
</evidence>
<keyword evidence="3" id="KW-0805">Transcription regulation</keyword>
<feature type="region of interest" description="Disordered" evidence="6">
    <location>
        <begin position="180"/>
        <end position="201"/>
    </location>
</feature>
<name>A0ABZ2WNL8_9HYPO</name>
<dbReference type="InterPro" id="IPR007219">
    <property type="entry name" value="XnlR_reg_dom"/>
</dbReference>
<dbReference type="SUPFAM" id="SSF57701">
    <property type="entry name" value="Zn2/Cys6 DNA-binding domain"/>
    <property type="match status" value="1"/>
</dbReference>
<keyword evidence="9" id="KW-1185">Reference proteome</keyword>
<dbReference type="PROSITE" id="PS50048">
    <property type="entry name" value="ZN2_CY6_FUNGAL_2"/>
    <property type="match status" value="1"/>
</dbReference>
<dbReference type="PANTHER" id="PTHR47660">
    <property type="entry name" value="TRANSCRIPTION FACTOR WITH C2H2 AND ZN(2)-CYS(6) DNA BINDING DOMAIN (EUROFUNG)-RELATED-RELATED"/>
    <property type="match status" value="1"/>
</dbReference>
<feature type="domain" description="Zn(2)-C6 fungal-type" evidence="7">
    <location>
        <begin position="7"/>
        <end position="36"/>
    </location>
</feature>
<dbReference type="Proteomes" id="UP001489902">
    <property type="component" value="Chromosome 1"/>
</dbReference>
<accession>A0ABZ2WNL8</accession>
<evidence type="ECO:0000313" key="8">
    <source>
        <dbReference type="EMBL" id="WZH42096.1"/>
    </source>
</evidence>
<dbReference type="Pfam" id="PF04082">
    <property type="entry name" value="Fungal_trans"/>
    <property type="match status" value="1"/>
</dbReference>
<dbReference type="Gene3D" id="4.10.240.10">
    <property type="entry name" value="Zn(2)-C6 fungal-type DNA-binding domain"/>
    <property type="match status" value="1"/>
</dbReference>